<reference evidence="1" key="2">
    <citation type="submission" date="2025-03" db="EMBL/GenBank/DDBJ databases">
        <authorList>
            <consortium name="ELIXIR-Norway"/>
            <consortium name="Elixir Norway"/>
        </authorList>
    </citation>
    <scope>NUCLEOTIDE SEQUENCE</scope>
</reference>
<accession>A0AC60A805</accession>
<proteinExistence type="predicted"/>
<dbReference type="EMBL" id="OX596093">
    <property type="protein sequence ID" value="CAN0569542.1"/>
    <property type="molecule type" value="Genomic_DNA"/>
</dbReference>
<evidence type="ECO:0000313" key="1">
    <source>
        <dbReference type="EMBL" id="CAN0569542.1"/>
    </source>
</evidence>
<reference evidence="1" key="1">
    <citation type="submission" date="2023-05" db="EMBL/GenBank/DDBJ databases">
        <authorList>
            <consortium name="ELIXIR-Norway"/>
        </authorList>
    </citation>
    <scope>NUCLEOTIDE SEQUENCE</scope>
</reference>
<organism evidence="1 2">
    <name type="scientific">Rangifer tarandus platyrhynchus</name>
    <name type="common">Svalbard reindeer</name>
    <dbReference type="NCBI Taxonomy" id="3082113"/>
    <lineage>
        <taxon>Eukaryota</taxon>
        <taxon>Metazoa</taxon>
        <taxon>Chordata</taxon>
        <taxon>Craniata</taxon>
        <taxon>Vertebrata</taxon>
        <taxon>Euteleostomi</taxon>
        <taxon>Mammalia</taxon>
        <taxon>Eutheria</taxon>
        <taxon>Laurasiatheria</taxon>
        <taxon>Artiodactyla</taxon>
        <taxon>Ruminantia</taxon>
        <taxon>Pecora</taxon>
        <taxon>Cervidae</taxon>
        <taxon>Odocoileinae</taxon>
        <taxon>Rangifer</taxon>
    </lineage>
</organism>
<protein>
    <submittedName>
        <fullName evidence="1">Uncharacterized protein</fullName>
    </submittedName>
</protein>
<dbReference type="Proteomes" id="UP001162501">
    <property type="component" value="Chromosome 9"/>
</dbReference>
<gene>
    <name evidence="1" type="ORF">MRATA1EN22A_LOCUS27992</name>
</gene>
<name>A0AC60A805_RANTA</name>
<sequence>MVWGSDSAAAGFLEPWAALIQGATDPAPVLSLPAPTLALGPGPGAALGALINYYGDMTYTSTGVEAAHSPCVTVGAGVVNIVITSILVRNPEVFFPTGISEPALPRPKNSGRPPPLPRAITALSSSLADQHWRATGAAAPPAGRPRHVPGLGLSGTDSPSSPHRAVLSRCCMHLCLHLGHCIRAPGPKPSRPSTEEVSGIC</sequence>
<evidence type="ECO:0000313" key="2">
    <source>
        <dbReference type="Proteomes" id="UP001162501"/>
    </source>
</evidence>